<evidence type="ECO:0000259" key="1">
    <source>
        <dbReference type="Pfam" id="PF12937"/>
    </source>
</evidence>
<dbReference type="SUPFAM" id="SSF81383">
    <property type="entry name" value="F-box domain"/>
    <property type="match status" value="1"/>
</dbReference>
<organism evidence="2 3">
    <name type="scientific">Eleusine coracana subsp. coracana</name>
    <dbReference type="NCBI Taxonomy" id="191504"/>
    <lineage>
        <taxon>Eukaryota</taxon>
        <taxon>Viridiplantae</taxon>
        <taxon>Streptophyta</taxon>
        <taxon>Embryophyta</taxon>
        <taxon>Tracheophyta</taxon>
        <taxon>Spermatophyta</taxon>
        <taxon>Magnoliopsida</taxon>
        <taxon>Liliopsida</taxon>
        <taxon>Poales</taxon>
        <taxon>Poaceae</taxon>
        <taxon>PACMAD clade</taxon>
        <taxon>Chloridoideae</taxon>
        <taxon>Cynodonteae</taxon>
        <taxon>Eleusininae</taxon>
        <taxon>Eleusine</taxon>
    </lineage>
</organism>
<dbReference type="EMBL" id="BQKI01000018">
    <property type="protein sequence ID" value="GJN11435.1"/>
    <property type="molecule type" value="Genomic_DNA"/>
</dbReference>
<name>A0AAV5DLV4_ELECO</name>
<gene>
    <name evidence="2" type="primary">ga29629</name>
    <name evidence="2" type="ORF">PR202_ga29629</name>
</gene>
<dbReference type="AlphaFoldDB" id="A0AAV5DLV4"/>
<protein>
    <recommendedName>
        <fullName evidence="1">F-box domain-containing protein</fullName>
    </recommendedName>
</protein>
<reference evidence="2" key="2">
    <citation type="submission" date="2021-12" db="EMBL/GenBank/DDBJ databases">
        <title>Resequencing data analysis of finger millet.</title>
        <authorList>
            <person name="Hatakeyama M."/>
            <person name="Aluri S."/>
            <person name="Balachadran M.T."/>
            <person name="Sivarajan S.R."/>
            <person name="Poveda L."/>
            <person name="Shimizu-Inatsugi R."/>
            <person name="Schlapbach R."/>
            <person name="Sreeman S.M."/>
            <person name="Shimizu K.K."/>
        </authorList>
    </citation>
    <scope>NUCLEOTIDE SEQUENCE</scope>
</reference>
<dbReference type="InterPro" id="IPR001810">
    <property type="entry name" value="F-box_dom"/>
</dbReference>
<reference evidence="2" key="1">
    <citation type="journal article" date="2018" name="DNA Res.">
        <title>Multiple hybrid de novo genome assembly of finger millet, an orphan allotetraploid crop.</title>
        <authorList>
            <person name="Hatakeyama M."/>
            <person name="Aluri S."/>
            <person name="Balachadran M.T."/>
            <person name="Sivarajan S.R."/>
            <person name="Patrignani A."/>
            <person name="Gruter S."/>
            <person name="Poveda L."/>
            <person name="Shimizu-Inatsugi R."/>
            <person name="Baeten J."/>
            <person name="Francoijs K.J."/>
            <person name="Nataraja K.N."/>
            <person name="Reddy Y.A.N."/>
            <person name="Phadnis S."/>
            <person name="Ravikumar R.L."/>
            <person name="Schlapbach R."/>
            <person name="Sreeman S.M."/>
            <person name="Shimizu K.K."/>
        </authorList>
    </citation>
    <scope>NUCLEOTIDE SEQUENCE</scope>
</reference>
<evidence type="ECO:0000313" key="3">
    <source>
        <dbReference type="Proteomes" id="UP001054889"/>
    </source>
</evidence>
<evidence type="ECO:0000313" key="2">
    <source>
        <dbReference type="EMBL" id="GJN11435.1"/>
    </source>
</evidence>
<comment type="caution">
    <text evidence="2">The sequence shown here is derived from an EMBL/GenBank/DDBJ whole genome shotgun (WGS) entry which is preliminary data.</text>
</comment>
<dbReference type="Pfam" id="PF12937">
    <property type="entry name" value="F-box-like"/>
    <property type="match status" value="1"/>
</dbReference>
<sequence>MLAALTDDLLQEIFIRIATPADLDRASATCASFRRLITDPSFLRRYHSRHPPLLIGLVSLGLYIVEEPHPNAAAARSLAGAADFSFRFVSHLERSHRHLPLDVCDGRVLLQCICDRCQWCRVVCDPLSRRYLVLPPVDLDLLPDGLRVSVKVRGSPIETLLVPSGDCEKKSIRVIAWMQSDIEAALLLYSSVTGRWSFGTSTTWDALGLKVPPEGSQLMFPCYAYGCFYWKVKSSNKWLKFNVNTMEFSTLGYPPDQDARNVLIVEAGQDCARIYLPSGLMDSAFLT</sequence>
<proteinExistence type="predicted"/>
<dbReference type="Gene3D" id="1.20.1280.50">
    <property type="match status" value="1"/>
</dbReference>
<dbReference type="Proteomes" id="UP001054889">
    <property type="component" value="Unassembled WGS sequence"/>
</dbReference>
<dbReference type="InterPro" id="IPR036047">
    <property type="entry name" value="F-box-like_dom_sf"/>
</dbReference>
<dbReference type="PANTHER" id="PTHR31264:SF3">
    <property type="entry name" value="OS07G0554100 PROTEIN"/>
    <property type="match status" value="1"/>
</dbReference>
<keyword evidence="3" id="KW-1185">Reference proteome</keyword>
<accession>A0AAV5DLV4</accession>
<feature type="domain" description="F-box" evidence="1">
    <location>
        <begin position="7"/>
        <end position="46"/>
    </location>
</feature>
<dbReference type="PANTHER" id="PTHR31264">
    <property type="entry name" value="OS07G0554500 PROTEIN-RELATED"/>
    <property type="match status" value="1"/>
</dbReference>